<dbReference type="SUPFAM" id="SSF52058">
    <property type="entry name" value="L domain-like"/>
    <property type="match status" value="1"/>
</dbReference>
<evidence type="ECO:0000313" key="4">
    <source>
        <dbReference type="EMBL" id="CAL5990515.1"/>
    </source>
</evidence>
<dbReference type="InterPro" id="IPR001611">
    <property type="entry name" value="Leu-rich_rpt"/>
</dbReference>
<reference evidence="3" key="1">
    <citation type="submission" date="2023-06" db="EMBL/GenBank/DDBJ databases">
        <authorList>
            <person name="Kurt Z."/>
        </authorList>
    </citation>
    <scope>NUCLEOTIDE SEQUENCE</scope>
</reference>
<dbReference type="Proteomes" id="UP001642409">
    <property type="component" value="Unassembled WGS sequence"/>
</dbReference>
<evidence type="ECO:0000256" key="1">
    <source>
        <dbReference type="ARBA" id="ARBA00022614"/>
    </source>
</evidence>
<dbReference type="SMART" id="SM00369">
    <property type="entry name" value="LRR_TYP"/>
    <property type="match status" value="4"/>
</dbReference>
<dbReference type="EMBL" id="CATOUU010000654">
    <property type="protein sequence ID" value="CAI9938243.1"/>
    <property type="molecule type" value="Genomic_DNA"/>
</dbReference>
<dbReference type="InterPro" id="IPR032675">
    <property type="entry name" value="LRR_dom_sf"/>
</dbReference>
<dbReference type="PROSITE" id="PS51450">
    <property type="entry name" value="LRR"/>
    <property type="match status" value="4"/>
</dbReference>
<keyword evidence="1" id="KW-0433">Leucine-rich repeat</keyword>
<comment type="caution">
    <text evidence="3">The sequence shown here is derived from an EMBL/GenBank/DDBJ whole genome shotgun (WGS) entry which is preliminary data.</text>
</comment>
<gene>
    <name evidence="4" type="ORF">HINF_LOCUS11381</name>
    <name evidence="3" type="ORF">HINF_LOCUS25888</name>
</gene>
<evidence type="ECO:0000313" key="5">
    <source>
        <dbReference type="Proteomes" id="UP001642409"/>
    </source>
</evidence>
<dbReference type="PANTHER" id="PTHR46652:SF3">
    <property type="entry name" value="LEUCINE-RICH REPEAT-CONTAINING PROTEIN 9"/>
    <property type="match status" value="1"/>
</dbReference>
<evidence type="ECO:0000256" key="2">
    <source>
        <dbReference type="ARBA" id="ARBA00022737"/>
    </source>
</evidence>
<dbReference type="EMBL" id="CAXDID020000025">
    <property type="protein sequence ID" value="CAL5990515.1"/>
    <property type="molecule type" value="Genomic_DNA"/>
</dbReference>
<organism evidence="3">
    <name type="scientific">Hexamita inflata</name>
    <dbReference type="NCBI Taxonomy" id="28002"/>
    <lineage>
        <taxon>Eukaryota</taxon>
        <taxon>Metamonada</taxon>
        <taxon>Diplomonadida</taxon>
        <taxon>Hexamitidae</taxon>
        <taxon>Hexamitinae</taxon>
        <taxon>Hexamita</taxon>
    </lineage>
</organism>
<dbReference type="InterPro" id="IPR050836">
    <property type="entry name" value="SDS22/Internalin_LRR"/>
</dbReference>
<reference evidence="4 5" key="2">
    <citation type="submission" date="2024-07" db="EMBL/GenBank/DDBJ databases">
        <authorList>
            <person name="Akdeniz Z."/>
        </authorList>
    </citation>
    <scope>NUCLEOTIDE SEQUENCE [LARGE SCALE GENOMIC DNA]</scope>
</reference>
<sequence length="300" mass="34972">MKLNSNTIKVLHVEYCEVRDIVDIELLNLEILILRNNLIRHIDNIVSFCNLRQLDISQNYGIDITPLQHMKGLKVLNTSWNGLQSIQALYSLKSLQELDLSGNERLIYALTTPSLVKLQIPYAFLTSVSSIQSLYNLIELDLSENALVDVFHLHFITNLQLLNLSCNQLCSVIPLRRLVLLRQLNLSSNRIVFIYPLFGLKSLVVCNLEYNLIDVRVIENNNVQFDLDYQEQPDQNQLCLSRKMRIIDSTSIQIFKTNQIKRIRFKFETEKNLIQWKIVERKLQFLQQLQTAANIFKLIN</sequence>
<accession>A0AA86PGK2</accession>
<keyword evidence="2" id="KW-0677">Repeat</keyword>
<keyword evidence="5" id="KW-1185">Reference proteome</keyword>
<dbReference type="InterPro" id="IPR003591">
    <property type="entry name" value="Leu-rich_rpt_typical-subtyp"/>
</dbReference>
<dbReference type="AlphaFoldDB" id="A0AA86PGK2"/>
<dbReference type="Gene3D" id="3.80.10.10">
    <property type="entry name" value="Ribonuclease Inhibitor"/>
    <property type="match status" value="2"/>
</dbReference>
<dbReference type="PANTHER" id="PTHR46652">
    <property type="entry name" value="LEUCINE-RICH REPEAT AND IQ DOMAIN-CONTAINING PROTEIN 1-RELATED"/>
    <property type="match status" value="1"/>
</dbReference>
<proteinExistence type="predicted"/>
<evidence type="ECO:0000313" key="3">
    <source>
        <dbReference type="EMBL" id="CAI9938243.1"/>
    </source>
</evidence>
<name>A0AA86PGK2_9EUKA</name>
<protein>
    <submittedName>
        <fullName evidence="3">Rab Family Protein</fullName>
    </submittedName>
</protein>